<evidence type="ECO:0000256" key="5">
    <source>
        <dbReference type="SAM" id="MobiDB-lite"/>
    </source>
</evidence>
<feature type="transmembrane region" description="Helical" evidence="6">
    <location>
        <begin position="117"/>
        <end position="136"/>
    </location>
</feature>
<evidence type="ECO:0000256" key="2">
    <source>
        <dbReference type="ARBA" id="ARBA00022692"/>
    </source>
</evidence>
<name>A0ABN3MQX4_9ACTN</name>
<evidence type="ECO:0000313" key="8">
    <source>
        <dbReference type="EMBL" id="GAA2506692.1"/>
    </source>
</evidence>
<feature type="transmembrane region" description="Helical" evidence="6">
    <location>
        <begin position="227"/>
        <end position="244"/>
    </location>
</feature>
<dbReference type="PROSITE" id="PS50850">
    <property type="entry name" value="MFS"/>
    <property type="match status" value="1"/>
</dbReference>
<evidence type="ECO:0000259" key="7">
    <source>
        <dbReference type="PROSITE" id="PS50850"/>
    </source>
</evidence>
<feature type="transmembrane region" description="Helical" evidence="6">
    <location>
        <begin position="37"/>
        <end position="56"/>
    </location>
</feature>
<keyword evidence="9" id="KW-1185">Reference proteome</keyword>
<dbReference type="SUPFAM" id="SSF103473">
    <property type="entry name" value="MFS general substrate transporter"/>
    <property type="match status" value="1"/>
</dbReference>
<feature type="transmembrane region" description="Helical" evidence="6">
    <location>
        <begin position="76"/>
        <end position="96"/>
    </location>
</feature>
<feature type="transmembrane region" description="Helical" evidence="6">
    <location>
        <begin position="568"/>
        <end position="588"/>
    </location>
</feature>
<feature type="compositionally biased region" description="Gly residues" evidence="5">
    <location>
        <begin position="353"/>
        <end position="367"/>
    </location>
</feature>
<feature type="transmembrane region" description="Helical" evidence="6">
    <location>
        <begin position="538"/>
        <end position="562"/>
    </location>
</feature>
<dbReference type="EMBL" id="BAAASR010000024">
    <property type="protein sequence ID" value="GAA2506692.1"/>
    <property type="molecule type" value="Genomic_DNA"/>
</dbReference>
<feature type="compositionally biased region" description="Low complexity" evidence="5">
    <location>
        <begin position="368"/>
        <end position="380"/>
    </location>
</feature>
<keyword evidence="4 6" id="KW-0472">Membrane</keyword>
<dbReference type="Pfam" id="PF07690">
    <property type="entry name" value="MFS_1"/>
    <property type="match status" value="1"/>
</dbReference>
<protein>
    <recommendedName>
        <fullName evidence="7">Major facilitator superfamily (MFS) profile domain-containing protein</fullName>
    </recommendedName>
</protein>
<comment type="caution">
    <text evidence="8">The sequence shown here is derived from an EMBL/GenBank/DDBJ whole genome shotgun (WGS) entry which is preliminary data.</text>
</comment>
<feature type="transmembrane region" description="Helical" evidence="6">
    <location>
        <begin position="453"/>
        <end position="470"/>
    </location>
</feature>
<reference evidence="8 9" key="1">
    <citation type="journal article" date="2019" name="Int. J. Syst. Evol. Microbiol.">
        <title>The Global Catalogue of Microorganisms (GCM) 10K type strain sequencing project: providing services to taxonomists for standard genome sequencing and annotation.</title>
        <authorList>
            <consortium name="The Broad Institute Genomics Platform"/>
            <consortium name="The Broad Institute Genome Sequencing Center for Infectious Disease"/>
            <person name="Wu L."/>
            <person name="Ma J."/>
        </authorList>
    </citation>
    <scope>NUCLEOTIDE SEQUENCE [LARGE SCALE GENOMIC DNA]</scope>
    <source>
        <strain evidence="8 9">JCM 5062</strain>
    </source>
</reference>
<dbReference type="Proteomes" id="UP001499942">
    <property type="component" value="Unassembled WGS sequence"/>
</dbReference>
<accession>A0ABN3MQX4</accession>
<feature type="transmembrane region" description="Helical" evidence="6">
    <location>
        <begin position="477"/>
        <end position="494"/>
    </location>
</feature>
<dbReference type="PANTHER" id="PTHR24064">
    <property type="entry name" value="SOLUTE CARRIER FAMILY 22 MEMBER"/>
    <property type="match status" value="1"/>
</dbReference>
<organism evidence="8 9">
    <name type="scientific">Streptomyces gobitricini</name>
    <dbReference type="NCBI Taxonomy" id="68211"/>
    <lineage>
        <taxon>Bacteria</taxon>
        <taxon>Bacillati</taxon>
        <taxon>Actinomycetota</taxon>
        <taxon>Actinomycetes</taxon>
        <taxon>Kitasatosporales</taxon>
        <taxon>Streptomycetaceae</taxon>
        <taxon>Streptomyces</taxon>
    </lineage>
</organism>
<evidence type="ECO:0000313" key="9">
    <source>
        <dbReference type="Proteomes" id="UP001499942"/>
    </source>
</evidence>
<dbReference type="InterPro" id="IPR011701">
    <property type="entry name" value="MFS"/>
</dbReference>
<feature type="region of interest" description="Disordered" evidence="5">
    <location>
        <begin position="347"/>
        <end position="394"/>
    </location>
</feature>
<dbReference type="InterPro" id="IPR020846">
    <property type="entry name" value="MFS_dom"/>
</dbReference>
<dbReference type="PROSITE" id="PS00217">
    <property type="entry name" value="SUGAR_TRANSPORT_2"/>
    <property type="match status" value="1"/>
</dbReference>
<keyword evidence="3 6" id="KW-1133">Transmembrane helix</keyword>
<evidence type="ECO:0000256" key="4">
    <source>
        <dbReference type="ARBA" id="ARBA00023136"/>
    </source>
</evidence>
<dbReference type="InterPro" id="IPR036259">
    <property type="entry name" value="MFS_trans_sf"/>
</dbReference>
<feature type="transmembrane region" description="Helical" evidence="6">
    <location>
        <begin position="256"/>
        <end position="276"/>
    </location>
</feature>
<feature type="domain" description="Major facilitator superfamily (MFS) profile" evidence="7">
    <location>
        <begin position="126"/>
        <end position="592"/>
    </location>
</feature>
<feature type="transmembrane region" description="Helical" evidence="6">
    <location>
        <begin position="410"/>
        <end position="433"/>
    </location>
</feature>
<evidence type="ECO:0000256" key="3">
    <source>
        <dbReference type="ARBA" id="ARBA00022989"/>
    </source>
</evidence>
<feature type="transmembrane region" description="Helical" evidence="6">
    <location>
        <begin position="169"/>
        <end position="188"/>
    </location>
</feature>
<dbReference type="Gene3D" id="1.20.1250.20">
    <property type="entry name" value="MFS general substrate transporter like domains"/>
    <property type="match status" value="1"/>
</dbReference>
<sequence length="599" mass="61559">MRRAGPPACRESFGKQGVDDVKSGPWAETGGGFPRPVWFWAGVAAGTAGTVLHLPMFLHARHMGYRMAGMAPDPAMVAGMALIVCGVGAVLVGLWPPRAEALRREAAAVRVRADDDAGLRPAHVMLLIVLSLAVTIDVMKPLTLSLVVPGVAAEYGLASPLRPGGAVSVAWLPLAGISGTMVGSFVWAGLGDRIGRRNSILLAGVLFATTSVCGAMPGFWWNVLMCFVMGMAAGGMIPIAFTLMAETVPRRHRGWLMVLIGGNVTVAYALTSWLAAVLTPEFGWRALWLVGLPTGLLLLVLNHWIPESPRFLLATGREEQARELLRRYGSTVVSPVSGPVPVSGSAPALVSGAGPGDAPGDAPGSGAGSALLSGSAHGSAHGPGSGPGPVPPGDVPGHLRLWGRGFGSRTAVLTLLATGAGLLTYGFQMWLPVNLGRVGYLEASSARILRDSALISLPLNVLTALLYGLWSSRRTAVVVAGSAAGALVVLAVAGETVAGDESLMRLLLFVPLWGISATAAVVAAYSSEVYPTALRSRGTGWAAGVSKAGGVLVLALAVGTAAVPPMEVTALVAAVPLALAAVAFVFLAPETRGRRLDES</sequence>
<comment type="subcellular location">
    <subcellularLocation>
        <location evidence="1">Cell membrane</location>
        <topology evidence="1">Multi-pass membrane protein</topology>
    </subcellularLocation>
</comment>
<proteinExistence type="predicted"/>
<feature type="transmembrane region" description="Helical" evidence="6">
    <location>
        <begin position="282"/>
        <end position="301"/>
    </location>
</feature>
<evidence type="ECO:0000256" key="1">
    <source>
        <dbReference type="ARBA" id="ARBA00004651"/>
    </source>
</evidence>
<feature type="transmembrane region" description="Helical" evidence="6">
    <location>
        <begin position="200"/>
        <end position="221"/>
    </location>
</feature>
<dbReference type="InterPro" id="IPR005829">
    <property type="entry name" value="Sugar_transporter_CS"/>
</dbReference>
<gene>
    <name evidence="8" type="ORF">GCM10010393_44390</name>
</gene>
<feature type="transmembrane region" description="Helical" evidence="6">
    <location>
        <begin position="506"/>
        <end position="526"/>
    </location>
</feature>
<feature type="region of interest" description="Disordered" evidence="5">
    <location>
        <begin position="1"/>
        <end position="26"/>
    </location>
</feature>
<evidence type="ECO:0000256" key="6">
    <source>
        <dbReference type="SAM" id="Phobius"/>
    </source>
</evidence>
<keyword evidence="2 6" id="KW-0812">Transmembrane</keyword>